<evidence type="ECO:0000256" key="6">
    <source>
        <dbReference type="SAM" id="MobiDB-lite"/>
    </source>
</evidence>
<protein>
    <submittedName>
        <fullName evidence="8">Site-specific DNA-methyltransferase</fullName>
    </submittedName>
</protein>
<keyword evidence="2" id="KW-0808">Transferase</keyword>
<organism evidence="8 9">
    <name type="scientific">Nocardia iowensis</name>
    <dbReference type="NCBI Taxonomy" id="204891"/>
    <lineage>
        <taxon>Bacteria</taxon>
        <taxon>Bacillati</taxon>
        <taxon>Actinomycetota</taxon>
        <taxon>Actinomycetes</taxon>
        <taxon>Mycobacteriales</taxon>
        <taxon>Nocardiaceae</taxon>
        <taxon>Nocardia</taxon>
    </lineage>
</organism>
<dbReference type="Pfam" id="PF01555">
    <property type="entry name" value="N6_N4_Mtase"/>
    <property type="match status" value="1"/>
</dbReference>
<evidence type="ECO:0000256" key="1">
    <source>
        <dbReference type="ARBA" id="ARBA00022603"/>
    </source>
</evidence>
<feature type="domain" description="DNA methylase N-4/N-6" evidence="7">
    <location>
        <begin position="30"/>
        <end position="315"/>
    </location>
</feature>
<evidence type="ECO:0000259" key="7">
    <source>
        <dbReference type="Pfam" id="PF01555"/>
    </source>
</evidence>
<name>A0ABX8S224_NOCIO</name>
<keyword evidence="4" id="KW-0680">Restriction system</keyword>
<reference evidence="8 9" key="1">
    <citation type="submission" date="2021-07" db="EMBL/GenBank/DDBJ databases">
        <title>Whole Genome Sequence of Nocardia Iowensis.</title>
        <authorList>
            <person name="Lamm A."/>
            <person name="Collins-Fairclough A.M."/>
            <person name="Bunk B."/>
            <person name="Sproer C."/>
        </authorList>
    </citation>
    <scope>NUCLEOTIDE SEQUENCE [LARGE SCALE GENOMIC DNA]</scope>
    <source>
        <strain evidence="8 9">NRRL 5646</strain>
    </source>
</reference>
<keyword evidence="5" id="KW-0238">DNA-binding</keyword>
<dbReference type="InterPro" id="IPR002941">
    <property type="entry name" value="DNA_methylase_N4/N6"/>
</dbReference>
<keyword evidence="1" id="KW-0489">Methyltransferase</keyword>
<dbReference type="InterPro" id="IPR017985">
    <property type="entry name" value="MeTrfase_CN4_CS"/>
</dbReference>
<feature type="region of interest" description="Disordered" evidence="6">
    <location>
        <begin position="161"/>
        <end position="207"/>
    </location>
</feature>
<accession>A0ABX8S224</accession>
<evidence type="ECO:0000256" key="5">
    <source>
        <dbReference type="ARBA" id="ARBA00023125"/>
    </source>
</evidence>
<dbReference type="Proteomes" id="UP000694257">
    <property type="component" value="Chromosome"/>
</dbReference>
<evidence type="ECO:0000256" key="3">
    <source>
        <dbReference type="ARBA" id="ARBA00022691"/>
    </source>
</evidence>
<sequence>MVSLYHRDEVTTLHLGDALDVLREMPDSSVDCVVTSPPYWGLRDYGVPGQYGQEMTPEQYVERLRAVFAEIRRVLTIDGTCWLNLGDTYLDKSLVGVPWLVAFALGRDGWIRRNAVVWFKTNAMPSSATDRLSSRYELVFLLTRSKRYWFDLDAIRKPYTGDRSASRRSRSGCTSKPTSIASPWNAQTNLSADGTRHTAAHPAGGNPGDLWEQANQPFAEAHFAVMATAIAERCIRAGCPPYRCRTCSHASKRRPSKHEENSELTGEWSTCGHSDFRRGVVLDPFSGSGTSGLAAHRYGRAYIGIDLNSAYLDLSLRTRLRQGVLDLGAAS</sequence>
<dbReference type="RefSeq" id="WP_218478088.1">
    <property type="nucleotide sequence ID" value="NZ_BAABJN010000009.1"/>
</dbReference>
<dbReference type="EMBL" id="CP078145">
    <property type="protein sequence ID" value="QXN95262.1"/>
    <property type="molecule type" value="Genomic_DNA"/>
</dbReference>
<gene>
    <name evidence="8" type="ORF">KV110_01415</name>
</gene>
<dbReference type="PROSITE" id="PS00093">
    <property type="entry name" value="N4_MTASE"/>
    <property type="match status" value="1"/>
</dbReference>
<evidence type="ECO:0000256" key="2">
    <source>
        <dbReference type="ARBA" id="ARBA00022679"/>
    </source>
</evidence>
<proteinExistence type="predicted"/>
<evidence type="ECO:0000313" key="9">
    <source>
        <dbReference type="Proteomes" id="UP000694257"/>
    </source>
</evidence>
<evidence type="ECO:0000256" key="4">
    <source>
        <dbReference type="ARBA" id="ARBA00022747"/>
    </source>
</evidence>
<evidence type="ECO:0000313" key="8">
    <source>
        <dbReference type="EMBL" id="QXN95262.1"/>
    </source>
</evidence>
<feature type="compositionally biased region" description="Polar residues" evidence="6">
    <location>
        <begin position="172"/>
        <end position="192"/>
    </location>
</feature>
<keyword evidence="9" id="KW-1185">Reference proteome</keyword>
<keyword evidence="3" id="KW-0949">S-adenosyl-L-methionine</keyword>